<proteinExistence type="predicted"/>
<dbReference type="Proteomes" id="UP000613030">
    <property type="component" value="Unassembled WGS sequence"/>
</dbReference>
<name>A0ABS1KT19_9BACT</name>
<accession>A0ABS1KT19</accession>
<sequence>MENRINLTPATNGYLQHFYVAQTNFRQLIEEERLKKRIQKSRRQLLKPE</sequence>
<evidence type="ECO:0000313" key="2">
    <source>
        <dbReference type="Proteomes" id="UP000613030"/>
    </source>
</evidence>
<keyword evidence="2" id="KW-1185">Reference proteome</keyword>
<organism evidence="1 2">
    <name type="scientific">Chryseolinea lacunae</name>
    <dbReference type="NCBI Taxonomy" id="2801331"/>
    <lineage>
        <taxon>Bacteria</taxon>
        <taxon>Pseudomonadati</taxon>
        <taxon>Bacteroidota</taxon>
        <taxon>Cytophagia</taxon>
        <taxon>Cytophagales</taxon>
        <taxon>Fulvivirgaceae</taxon>
        <taxon>Chryseolinea</taxon>
    </lineage>
</organism>
<dbReference type="EMBL" id="JAERRB010000004">
    <property type="protein sequence ID" value="MBL0742606.1"/>
    <property type="molecule type" value="Genomic_DNA"/>
</dbReference>
<evidence type="ECO:0000313" key="1">
    <source>
        <dbReference type="EMBL" id="MBL0742606.1"/>
    </source>
</evidence>
<gene>
    <name evidence="1" type="ORF">JI741_15375</name>
</gene>
<dbReference type="RefSeq" id="WP_202011008.1">
    <property type="nucleotide sequence ID" value="NZ_JAERRB010000004.1"/>
</dbReference>
<comment type="caution">
    <text evidence="1">The sequence shown here is derived from an EMBL/GenBank/DDBJ whole genome shotgun (WGS) entry which is preliminary data.</text>
</comment>
<protein>
    <submittedName>
        <fullName evidence="1">Uncharacterized protein</fullName>
    </submittedName>
</protein>
<reference evidence="1 2" key="1">
    <citation type="submission" date="2021-01" db="EMBL/GenBank/DDBJ databases">
        <title>Chryseolinea sp. Jin1 Genome sequencing and assembly.</title>
        <authorList>
            <person name="Kim I."/>
        </authorList>
    </citation>
    <scope>NUCLEOTIDE SEQUENCE [LARGE SCALE GENOMIC DNA]</scope>
    <source>
        <strain evidence="1 2">Jin1</strain>
    </source>
</reference>